<dbReference type="EMBL" id="BQNB010012205">
    <property type="protein sequence ID" value="GJT00563.1"/>
    <property type="molecule type" value="Genomic_DNA"/>
</dbReference>
<evidence type="ECO:0000313" key="1">
    <source>
        <dbReference type="EMBL" id="GJT00563.1"/>
    </source>
</evidence>
<organism evidence="1 2">
    <name type="scientific">Tanacetum coccineum</name>
    <dbReference type="NCBI Taxonomy" id="301880"/>
    <lineage>
        <taxon>Eukaryota</taxon>
        <taxon>Viridiplantae</taxon>
        <taxon>Streptophyta</taxon>
        <taxon>Embryophyta</taxon>
        <taxon>Tracheophyta</taxon>
        <taxon>Spermatophyta</taxon>
        <taxon>Magnoliopsida</taxon>
        <taxon>eudicotyledons</taxon>
        <taxon>Gunneridae</taxon>
        <taxon>Pentapetalae</taxon>
        <taxon>asterids</taxon>
        <taxon>campanulids</taxon>
        <taxon>Asterales</taxon>
        <taxon>Asteraceae</taxon>
        <taxon>Asteroideae</taxon>
        <taxon>Anthemideae</taxon>
        <taxon>Anthemidinae</taxon>
        <taxon>Tanacetum</taxon>
    </lineage>
</organism>
<name>A0ABQ5AE17_9ASTR</name>
<accession>A0ABQ5AE17</accession>
<sequence length="155" mass="17997">MSRLYLLVLSENSLLGKDMMVKLFEIDNERGLRTVADTYAMCQQFHVCCHERREQMLEMKSFLHVSTSLTESYKLLEELQDFELEKCRDLMKSISETQLKERLPVILEGAKVFDKKGIHPSDYTISFKLADNVLKQGDVEDPVDVALAYREKTVQ</sequence>
<keyword evidence="2" id="KW-1185">Reference proteome</keyword>
<comment type="caution">
    <text evidence="1">The sequence shown here is derived from an EMBL/GenBank/DDBJ whole genome shotgun (WGS) entry which is preliminary data.</text>
</comment>
<evidence type="ECO:0000313" key="2">
    <source>
        <dbReference type="Proteomes" id="UP001151760"/>
    </source>
</evidence>
<proteinExistence type="predicted"/>
<gene>
    <name evidence="1" type="ORF">Tco_0821732</name>
</gene>
<reference evidence="1" key="2">
    <citation type="submission" date="2022-01" db="EMBL/GenBank/DDBJ databases">
        <authorList>
            <person name="Yamashiro T."/>
            <person name="Shiraishi A."/>
            <person name="Satake H."/>
            <person name="Nakayama K."/>
        </authorList>
    </citation>
    <scope>NUCLEOTIDE SEQUENCE</scope>
</reference>
<protein>
    <submittedName>
        <fullName evidence="1">Uncharacterized protein</fullName>
    </submittedName>
</protein>
<reference evidence="1" key="1">
    <citation type="journal article" date="2022" name="Int. J. Mol. Sci.">
        <title>Draft Genome of Tanacetum Coccineum: Genomic Comparison of Closely Related Tanacetum-Family Plants.</title>
        <authorList>
            <person name="Yamashiro T."/>
            <person name="Shiraishi A."/>
            <person name="Nakayama K."/>
            <person name="Satake H."/>
        </authorList>
    </citation>
    <scope>NUCLEOTIDE SEQUENCE</scope>
</reference>
<dbReference type="Proteomes" id="UP001151760">
    <property type="component" value="Unassembled WGS sequence"/>
</dbReference>